<dbReference type="InterPro" id="IPR002364">
    <property type="entry name" value="Quin_OxRdtase/zeta-crystal_CS"/>
</dbReference>
<dbReference type="GO" id="GO:0016491">
    <property type="term" value="F:oxidoreductase activity"/>
    <property type="evidence" value="ECO:0007669"/>
    <property type="project" value="UniProtKB-KW"/>
</dbReference>
<dbReference type="Proteomes" id="UP000061839">
    <property type="component" value="Chromosome"/>
</dbReference>
<name>A0A0D4BWS9_9MICC</name>
<dbReference type="HOGENOM" id="CLU_026673_3_3_11"/>
<reference evidence="3 4" key="1">
    <citation type="journal article" date="2015" name="Genome Announc.">
        <title>Complete Genome Sequencing of Protease-Producing Novel Arthrobacter sp. Strain IHBB 11108 Using PacBio Single-Molecule Real-Time Sequencing Technology.</title>
        <authorList>
            <person name="Kiran S."/>
            <person name="Swarnkar M.K."/>
            <person name="Pal M."/>
            <person name="Thakur R."/>
            <person name="Tewari R."/>
            <person name="Singh A.K."/>
            <person name="Gulati A."/>
        </authorList>
    </citation>
    <scope>NUCLEOTIDE SEQUENCE [LARGE SCALE GENOMIC DNA]</scope>
    <source>
        <strain evidence="3 4">IHBB 11108</strain>
    </source>
</reference>
<sequence>MTESSMLAIVQHRAGDAETLEQQRVPRPKPSGGEILVRVCATALNPVDWKSRERGFLPDGSAPPFTLGWDVSGVVEEVADGVTLFAPGDEVFGMPSFPHAGSAHAEYLVAPARHFASKPTALSHQQAAALPLAVLTAWQALVETAGIQTGQRVLIPAAAGGVGHLAVQIAKAHGAYVIGTASTAKHPLLRELGVDEAIDYRQVDATQTVREVDIVLDTLGGNNGLASLDTLKPGGILVSLLPLEPETQELAAQRGIRAIRLMVTPDRDGLREVAALVEAEKLKPVIDSVFPLSEIKRAYQRGETNRASGKIVVVPGS</sequence>
<dbReference type="STRING" id="1618207.UM93_01570"/>
<accession>A0A0D4BWS9</accession>
<evidence type="ECO:0000259" key="2">
    <source>
        <dbReference type="SMART" id="SM00829"/>
    </source>
</evidence>
<evidence type="ECO:0000313" key="3">
    <source>
        <dbReference type="EMBL" id="AJT40556.1"/>
    </source>
</evidence>
<protein>
    <submittedName>
        <fullName evidence="3">NADPH:quinone reductase</fullName>
    </submittedName>
</protein>
<dbReference type="GO" id="GO:0008270">
    <property type="term" value="F:zinc ion binding"/>
    <property type="evidence" value="ECO:0007669"/>
    <property type="project" value="InterPro"/>
</dbReference>
<dbReference type="SMART" id="SM00829">
    <property type="entry name" value="PKS_ER"/>
    <property type="match status" value="1"/>
</dbReference>
<dbReference type="InterPro" id="IPR050700">
    <property type="entry name" value="YIM1/Zinc_Alcohol_DH_Fams"/>
</dbReference>
<dbReference type="RefSeq" id="WP_045073253.1">
    <property type="nucleotide sequence ID" value="NZ_CP011005.1"/>
</dbReference>
<dbReference type="InterPro" id="IPR011032">
    <property type="entry name" value="GroES-like_sf"/>
</dbReference>
<dbReference type="PANTHER" id="PTHR11695:SF294">
    <property type="entry name" value="RETICULON-4-INTERACTING PROTEIN 1, MITOCHONDRIAL"/>
    <property type="match status" value="1"/>
</dbReference>
<dbReference type="OrthoDB" id="3175656at2"/>
<dbReference type="Gene3D" id="3.40.50.720">
    <property type="entry name" value="NAD(P)-binding Rossmann-like Domain"/>
    <property type="match status" value="1"/>
</dbReference>
<dbReference type="CDD" id="cd05289">
    <property type="entry name" value="MDR_like_2"/>
    <property type="match status" value="1"/>
</dbReference>
<feature type="domain" description="Enoyl reductase (ER)" evidence="2">
    <location>
        <begin position="15"/>
        <end position="313"/>
    </location>
</feature>
<gene>
    <name evidence="3" type="ORF">UM93_01570</name>
</gene>
<dbReference type="InterPro" id="IPR036291">
    <property type="entry name" value="NAD(P)-bd_dom_sf"/>
</dbReference>
<evidence type="ECO:0000256" key="1">
    <source>
        <dbReference type="ARBA" id="ARBA00023002"/>
    </source>
</evidence>
<dbReference type="Pfam" id="PF13602">
    <property type="entry name" value="ADH_zinc_N_2"/>
    <property type="match status" value="1"/>
</dbReference>
<dbReference type="PROSITE" id="PS01162">
    <property type="entry name" value="QOR_ZETA_CRYSTAL"/>
    <property type="match status" value="1"/>
</dbReference>
<dbReference type="InterPro" id="IPR013154">
    <property type="entry name" value="ADH-like_N"/>
</dbReference>
<organism evidence="3 4">
    <name type="scientific">Psychromicrobium lacuslunae</name>
    <dbReference type="NCBI Taxonomy" id="1618207"/>
    <lineage>
        <taxon>Bacteria</taxon>
        <taxon>Bacillati</taxon>
        <taxon>Actinomycetota</taxon>
        <taxon>Actinomycetes</taxon>
        <taxon>Micrococcales</taxon>
        <taxon>Micrococcaceae</taxon>
        <taxon>Psychromicrobium</taxon>
    </lineage>
</organism>
<dbReference type="SUPFAM" id="SSF51735">
    <property type="entry name" value="NAD(P)-binding Rossmann-fold domains"/>
    <property type="match status" value="1"/>
</dbReference>
<dbReference type="PANTHER" id="PTHR11695">
    <property type="entry name" value="ALCOHOL DEHYDROGENASE RELATED"/>
    <property type="match status" value="1"/>
</dbReference>
<evidence type="ECO:0000313" key="4">
    <source>
        <dbReference type="Proteomes" id="UP000061839"/>
    </source>
</evidence>
<dbReference type="Gene3D" id="3.90.180.10">
    <property type="entry name" value="Medium-chain alcohol dehydrogenases, catalytic domain"/>
    <property type="match status" value="1"/>
</dbReference>
<dbReference type="SUPFAM" id="SSF50129">
    <property type="entry name" value="GroES-like"/>
    <property type="match status" value="1"/>
</dbReference>
<dbReference type="PATRIC" id="fig|1618207.4.peg.321"/>
<keyword evidence="1" id="KW-0560">Oxidoreductase</keyword>
<keyword evidence="4" id="KW-1185">Reference proteome</keyword>
<dbReference type="AlphaFoldDB" id="A0A0D4BWS9"/>
<dbReference type="KEGG" id="ari:UM93_01570"/>
<dbReference type="EMBL" id="CP011005">
    <property type="protein sequence ID" value="AJT40556.1"/>
    <property type="molecule type" value="Genomic_DNA"/>
</dbReference>
<proteinExistence type="predicted"/>
<dbReference type="Pfam" id="PF08240">
    <property type="entry name" value="ADH_N"/>
    <property type="match status" value="1"/>
</dbReference>
<dbReference type="InterPro" id="IPR020843">
    <property type="entry name" value="ER"/>
</dbReference>